<feature type="region of interest" description="Disordered" evidence="1">
    <location>
        <begin position="102"/>
        <end position="164"/>
    </location>
</feature>
<dbReference type="Proteomes" id="UP001177670">
    <property type="component" value="Unassembled WGS sequence"/>
</dbReference>
<evidence type="ECO:0000313" key="2">
    <source>
        <dbReference type="EMBL" id="KAK1121434.1"/>
    </source>
</evidence>
<keyword evidence="3" id="KW-1185">Reference proteome</keyword>
<name>A0AA40KIE2_9HYME</name>
<gene>
    <name evidence="2" type="ORF">K0M31_010236</name>
</gene>
<feature type="compositionally biased region" description="Basic residues" evidence="1">
    <location>
        <begin position="256"/>
        <end position="282"/>
    </location>
</feature>
<feature type="compositionally biased region" description="Basic and acidic residues" evidence="1">
    <location>
        <begin position="227"/>
        <end position="239"/>
    </location>
</feature>
<feature type="region of interest" description="Disordered" evidence="1">
    <location>
        <begin position="212"/>
        <end position="282"/>
    </location>
</feature>
<dbReference type="EMBL" id="JAHYIQ010000026">
    <property type="protein sequence ID" value="KAK1121434.1"/>
    <property type="molecule type" value="Genomic_DNA"/>
</dbReference>
<sequence>MSNDIETLVLTLVLFDRRIIMEILNYLCLLLLNQITIYGVSSKHVHLRILVPDVTNHHVHTRTVLLHLRVPAPKKPKVYKTRDYHHANWSSWKYGRHRDYEHEHENDPDLDHENHHKDHEQRLRKNRLENHERHRQKHIPAYDYYKDSYRPPSYIDDNDLEQKDRDKDTYAVHEDVNDLPPNTETVVYDYEEGYRKGLETETGHVRSDRMHKFHEDQEEDQGDTENEGFKEEFGTKTDSGRYLVDDVEYENTRDKRDHRRRSRKRINKTPRIVNRRKNRNKW</sequence>
<accession>A0AA40KIE2</accession>
<feature type="compositionally biased region" description="Basic and acidic residues" evidence="1">
    <location>
        <begin position="102"/>
        <end position="132"/>
    </location>
</feature>
<proteinExistence type="predicted"/>
<feature type="compositionally biased region" description="Acidic residues" evidence="1">
    <location>
        <begin position="216"/>
        <end position="226"/>
    </location>
</feature>
<dbReference type="AlphaFoldDB" id="A0AA40KIE2"/>
<reference evidence="2" key="1">
    <citation type="submission" date="2021-10" db="EMBL/GenBank/DDBJ databases">
        <title>Melipona bicolor Genome sequencing and assembly.</title>
        <authorList>
            <person name="Araujo N.S."/>
            <person name="Arias M.C."/>
        </authorList>
    </citation>
    <scope>NUCLEOTIDE SEQUENCE</scope>
    <source>
        <strain evidence="2">USP_2M_L1-L4_2017</strain>
        <tissue evidence="2">Whole body</tissue>
    </source>
</reference>
<protein>
    <submittedName>
        <fullName evidence="2">Uncharacterized protein</fullName>
    </submittedName>
</protein>
<evidence type="ECO:0000256" key="1">
    <source>
        <dbReference type="SAM" id="MobiDB-lite"/>
    </source>
</evidence>
<evidence type="ECO:0000313" key="3">
    <source>
        <dbReference type="Proteomes" id="UP001177670"/>
    </source>
</evidence>
<organism evidence="2 3">
    <name type="scientific">Melipona bicolor</name>
    <dbReference type="NCBI Taxonomy" id="60889"/>
    <lineage>
        <taxon>Eukaryota</taxon>
        <taxon>Metazoa</taxon>
        <taxon>Ecdysozoa</taxon>
        <taxon>Arthropoda</taxon>
        <taxon>Hexapoda</taxon>
        <taxon>Insecta</taxon>
        <taxon>Pterygota</taxon>
        <taxon>Neoptera</taxon>
        <taxon>Endopterygota</taxon>
        <taxon>Hymenoptera</taxon>
        <taxon>Apocrita</taxon>
        <taxon>Aculeata</taxon>
        <taxon>Apoidea</taxon>
        <taxon>Anthophila</taxon>
        <taxon>Apidae</taxon>
        <taxon>Melipona</taxon>
    </lineage>
</organism>
<comment type="caution">
    <text evidence="2">The sequence shown here is derived from an EMBL/GenBank/DDBJ whole genome shotgun (WGS) entry which is preliminary data.</text>
</comment>